<organism evidence="1 2">
    <name type="scientific">Desulfotomaculum copahuensis</name>
    <dbReference type="NCBI Taxonomy" id="1838280"/>
    <lineage>
        <taxon>Bacteria</taxon>
        <taxon>Bacillati</taxon>
        <taxon>Bacillota</taxon>
        <taxon>Clostridia</taxon>
        <taxon>Eubacteriales</taxon>
        <taxon>Desulfotomaculaceae</taxon>
        <taxon>Desulfotomaculum</taxon>
    </lineage>
</organism>
<accession>A0A1B7LD05</accession>
<dbReference type="STRING" id="1838280.A6M21_12485"/>
<reference evidence="1 2" key="1">
    <citation type="submission" date="2016-04" db="EMBL/GenBank/DDBJ databases">
        <authorList>
            <person name="Evans L.H."/>
            <person name="Alamgir A."/>
            <person name="Owens N."/>
            <person name="Weber N.D."/>
            <person name="Virtaneva K."/>
            <person name="Barbian K."/>
            <person name="Babar A."/>
            <person name="Rosenke K."/>
        </authorList>
    </citation>
    <scope>NUCLEOTIDE SEQUENCE [LARGE SCALE GENOMIC DNA]</scope>
    <source>
        <strain evidence="1 2">LMa1</strain>
    </source>
</reference>
<dbReference type="RefSeq" id="WP_066669339.1">
    <property type="nucleotide sequence ID" value="NZ_LYVF01000172.1"/>
</dbReference>
<comment type="caution">
    <text evidence="1">The sequence shown here is derived from an EMBL/GenBank/DDBJ whole genome shotgun (WGS) entry which is preliminary data.</text>
</comment>
<dbReference type="EMBL" id="LYVF01000172">
    <property type="protein sequence ID" value="OAT80803.1"/>
    <property type="molecule type" value="Genomic_DNA"/>
</dbReference>
<evidence type="ECO:0000313" key="2">
    <source>
        <dbReference type="Proteomes" id="UP000078532"/>
    </source>
</evidence>
<name>A0A1B7LD05_9FIRM</name>
<evidence type="ECO:0000313" key="1">
    <source>
        <dbReference type="EMBL" id="OAT80803.1"/>
    </source>
</evidence>
<dbReference type="OrthoDB" id="9794849at2"/>
<evidence type="ECO:0008006" key="3">
    <source>
        <dbReference type="Google" id="ProtNLM"/>
    </source>
</evidence>
<keyword evidence="2" id="KW-1185">Reference proteome</keyword>
<gene>
    <name evidence="1" type="ORF">A6M21_12485</name>
</gene>
<protein>
    <recommendedName>
        <fullName evidence="3">Nucleotidyltransferase</fullName>
    </recommendedName>
</protein>
<proteinExistence type="predicted"/>
<dbReference type="InterPro" id="IPR014942">
    <property type="entry name" value="AbiEii"/>
</dbReference>
<sequence>MFWNTLDRPRKILLKRIAEIMPVPDSYLAGGTALALILGHRKSIDFDWFTPSEFEPEIIMRDLSALGKIKITETKKGTFHGFIDRVRVTWLYYPNPLLKPLISIDNVYGLRLASLTDIAIMKWAAVSQRGARKDFIDLYCICQHGYNLEEILNLLPQKYPKININYYHMIKSLSFFDDAERENMPVMVKQIEWPLVKKYFLDMQKCLLKRITP</sequence>
<dbReference type="AlphaFoldDB" id="A0A1B7LD05"/>
<dbReference type="Proteomes" id="UP000078532">
    <property type="component" value="Unassembled WGS sequence"/>
</dbReference>
<dbReference type="Pfam" id="PF08843">
    <property type="entry name" value="AbiEii"/>
    <property type="match status" value="1"/>
</dbReference>